<dbReference type="Proteomes" id="UP000036850">
    <property type="component" value="Unassembled WGS sequence"/>
</dbReference>
<dbReference type="EMBL" id="LFZX01000250">
    <property type="protein sequence ID" value="KNC65631.1"/>
    <property type="molecule type" value="Genomic_DNA"/>
</dbReference>
<organism evidence="1 2">
    <name type="scientific">Pseudoalteromonas rubra</name>
    <dbReference type="NCBI Taxonomy" id="43658"/>
    <lineage>
        <taxon>Bacteria</taxon>
        <taxon>Pseudomonadati</taxon>
        <taxon>Pseudomonadota</taxon>
        <taxon>Gammaproteobacteria</taxon>
        <taxon>Alteromonadales</taxon>
        <taxon>Pseudoalteromonadaceae</taxon>
        <taxon>Pseudoalteromonas</taxon>
    </lineage>
</organism>
<reference evidence="2" key="1">
    <citation type="submission" date="2015-07" db="EMBL/GenBank/DDBJ databases">
        <title>Draft genome sequence of a Pseudoalteromonas rubra strain, OCN096, isolated from Kaneohe Bay, Oahu, Hawaii.</title>
        <authorList>
            <person name="Beurmann S."/>
            <person name="Ushijima B."/>
            <person name="Belcaid M."/>
            <person name="Callahan S.M."/>
            <person name="Aeby G.S."/>
        </authorList>
    </citation>
    <scope>NUCLEOTIDE SEQUENCE [LARGE SCALE GENOMIC DNA]</scope>
    <source>
        <strain evidence="2">OCN096</strain>
    </source>
</reference>
<dbReference type="PATRIC" id="fig|43658.6.peg.2698"/>
<dbReference type="AlphaFoldDB" id="A0A0L0EMP0"/>
<name>A0A0L0EMP0_9GAMM</name>
<gene>
    <name evidence="1" type="ORF">AC626_21835</name>
</gene>
<evidence type="ECO:0000313" key="2">
    <source>
        <dbReference type="Proteomes" id="UP000036850"/>
    </source>
</evidence>
<accession>A0A0L0EMP0</accession>
<evidence type="ECO:0000313" key="1">
    <source>
        <dbReference type="EMBL" id="KNC65631.1"/>
    </source>
</evidence>
<sequence>MSLQENPQRPSTRPKKLLNMKECALCIVWLFEDQLRDQIAMVGSVAAEWGLELICLATSL</sequence>
<protein>
    <submittedName>
        <fullName evidence="1">Uncharacterized protein</fullName>
    </submittedName>
</protein>
<proteinExistence type="predicted"/>
<comment type="caution">
    <text evidence="1">The sequence shown here is derived from an EMBL/GenBank/DDBJ whole genome shotgun (WGS) entry which is preliminary data.</text>
</comment>